<dbReference type="STRING" id="441119.SAMN04488047_101576"/>
<evidence type="ECO:0000313" key="2">
    <source>
        <dbReference type="Proteomes" id="UP000199356"/>
    </source>
</evidence>
<protein>
    <submittedName>
        <fullName evidence="1">Spheroidene monooxygenase</fullName>
    </submittedName>
</protein>
<dbReference type="NCBIfam" id="NF045923">
    <property type="entry name" value="SpheroidMoxCrtARhod"/>
    <property type="match status" value="1"/>
</dbReference>
<accession>A0A1I5LC38</accession>
<evidence type="ECO:0000313" key="1">
    <source>
        <dbReference type="EMBL" id="SFO94752.1"/>
    </source>
</evidence>
<gene>
    <name evidence="1" type="ORF">SAMN04488047_101576</name>
</gene>
<dbReference type="InterPro" id="IPR049574">
    <property type="entry name" value="CrtA-like"/>
</dbReference>
<dbReference type="CDD" id="cd21650">
    <property type="entry name" value="CrtA-like"/>
    <property type="match status" value="1"/>
</dbReference>
<dbReference type="Proteomes" id="UP000199356">
    <property type="component" value="Unassembled WGS sequence"/>
</dbReference>
<keyword evidence="1" id="KW-0503">Monooxygenase</keyword>
<proteinExistence type="predicted"/>
<keyword evidence="2" id="KW-1185">Reference proteome</keyword>
<dbReference type="GO" id="GO:0004497">
    <property type="term" value="F:monooxygenase activity"/>
    <property type="evidence" value="ECO:0007669"/>
    <property type="project" value="UniProtKB-KW"/>
</dbReference>
<reference evidence="1 2" key="1">
    <citation type="submission" date="2016-10" db="EMBL/GenBank/DDBJ databases">
        <authorList>
            <person name="de Groot N.N."/>
        </authorList>
    </citation>
    <scope>NUCLEOTIDE SEQUENCE [LARGE SCALE GENOMIC DNA]</scope>
    <source>
        <strain evidence="1 2">DSM 19547</strain>
    </source>
</reference>
<name>A0A1I5LC38_9RHOB</name>
<keyword evidence="1" id="KW-0560">Oxidoreductase</keyword>
<sequence>MSLFLFMSRAHDVIFTLHTRTRSRVIQTVTLSLHRFNSPLGRAWAFTQMGFSRLSLAGMPDCGFWKLCGSGTGEGFTPVPNTAVWAILAVWPDPDTARTAIEDRPLFRRWRRRADESWTVFLSATSVRGRWSGRTPFDAVAAQDAGLVAALTRGTIRPTRLARFWGRSPDISRAIGQDPNVIFKIGIGEIPWLHQVTFSIWPDTQSMAAFARADGPHARAVRAVRAGGWFSEELYARFRVLGDRGTWGGASPLHRYERHAA</sequence>
<dbReference type="EMBL" id="FOXA01000001">
    <property type="protein sequence ID" value="SFO94752.1"/>
    <property type="molecule type" value="Genomic_DNA"/>
</dbReference>
<dbReference type="AlphaFoldDB" id="A0A1I5LC38"/>
<organism evidence="1 2">
    <name type="scientific">Tranquillimonas alkanivorans</name>
    <dbReference type="NCBI Taxonomy" id="441119"/>
    <lineage>
        <taxon>Bacteria</taxon>
        <taxon>Pseudomonadati</taxon>
        <taxon>Pseudomonadota</taxon>
        <taxon>Alphaproteobacteria</taxon>
        <taxon>Rhodobacterales</taxon>
        <taxon>Roseobacteraceae</taxon>
        <taxon>Tranquillimonas</taxon>
    </lineage>
</organism>